<organism evidence="1 2">
    <name type="scientific">Lentibacillus persicus</name>
    <dbReference type="NCBI Taxonomy" id="640948"/>
    <lineage>
        <taxon>Bacteria</taxon>
        <taxon>Bacillati</taxon>
        <taxon>Bacillota</taxon>
        <taxon>Bacilli</taxon>
        <taxon>Bacillales</taxon>
        <taxon>Bacillaceae</taxon>
        <taxon>Lentibacillus</taxon>
    </lineage>
</organism>
<evidence type="ECO:0008006" key="3">
    <source>
        <dbReference type="Google" id="ProtNLM"/>
    </source>
</evidence>
<gene>
    <name evidence="1" type="ORF">SAMN05216238_11055</name>
</gene>
<dbReference type="RefSeq" id="WP_090086402.1">
    <property type="nucleotide sequence ID" value="NZ_FOMR01000010.1"/>
</dbReference>
<proteinExistence type="predicted"/>
<dbReference type="OrthoDB" id="2971695at2"/>
<dbReference type="AlphaFoldDB" id="A0A1I1YQA5"/>
<dbReference type="EMBL" id="FOMR01000010">
    <property type="protein sequence ID" value="SFE21785.1"/>
    <property type="molecule type" value="Genomic_DNA"/>
</dbReference>
<evidence type="ECO:0000313" key="1">
    <source>
        <dbReference type="EMBL" id="SFE21785.1"/>
    </source>
</evidence>
<protein>
    <recommendedName>
        <fullName evidence="3">DUF4825 domain-containing protein</fullName>
    </recommendedName>
</protein>
<accession>A0A1I1YQA5</accession>
<keyword evidence="2" id="KW-1185">Reference proteome</keyword>
<sequence>MKKIAYVVIVTATALLAFLMQVDWNLRQFTDTLNVDPQAITELKLSLPAESIYKTTEDPDKIKAFVDYMNLLSYERIRGDEPSELPMSASMVYLYAEHDDKMDFIVIFDEKILISHKFYNVVEKPFEQAFLEDYYNGIE</sequence>
<name>A0A1I1YQA5_9BACI</name>
<reference evidence="2" key="1">
    <citation type="submission" date="2016-10" db="EMBL/GenBank/DDBJ databases">
        <authorList>
            <person name="Varghese N."/>
            <person name="Submissions S."/>
        </authorList>
    </citation>
    <scope>NUCLEOTIDE SEQUENCE [LARGE SCALE GENOMIC DNA]</scope>
    <source>
        <strain evidence="2">DSM 22530</strain>
    </source>
</reference>
<dbReference type="Proteomes" id="UP000199474">
    <property type="component" value="Unassembled WGS sequence"/>
</dbReference>
<evidence type="ECO:0000313" key="2">
    <source>
        <dbReference type="Proteomes" id="UP000199474"/>
    </source>
</evidence>